<evidence type="ECO:0000313" key="4">
    <source>
        <dbReference type="EMBL" id="MCK8787591.1"/>
    </source>
</evidence>
<organism evidence="4 5">
    <name type="scientific">Roseomonas acroporae</name>
    <dbReference type="NCBI Taxonomy" id="2937791"/>
    <lineage>
        <taxon>Bacteria</taxon>
        <taxon>Pseudomonadati</taxon>
        <taxon>Pseudomonadota</taxon>
        <taxon>Alphaproteobacteria</taxon>
        <taxon>Acetobacterales</taxon>
        <taxon>Roseomonadaceae</taxon>
        <taxon>Roseomonas</taxon>
    </lineage>
</organism>
<evidence type="ECO:0000256" key="1">
    <source>
        <dbReference type="ARBA" id="ARBA00023186"/>
    </source>
</evidence>
<dbReference type="CDD" id="cd10747">
    <property type="entry name" value="DnaJ_C"/>
    <property type="match status" value="1"/>
</dbReference>
<dbReference type="Gene3D" id="1.10.287.110">
    <property type="entry name" value="DnaJ domain"/>
    <property type="match status" value="1"/>
</dbReference>
<dbReference type="SMART" id="SM00271">
    <property type="entry name" value="DnaJ"/>
    <property type="match status" value="1"/>
</dbReference>
<dbReference type="Gene3D" id="2.60.260.20">
    <property type="entry name" value="Urease metallochaperone UreE, N-terminal domain"/>
    <property type="match status" value="2"/>
</dbReference>
<dbReference type="FunFam" id="2.60.260.20:FF:000013">
    <property type="entry name" value="DnaJ subfamily B member 11"/>
    <property type="match status" value="1"/>
</dbReference>
<dbReference type="GO" id="GO:0042026">
    <property type="term" value="P:protein refolding"/>
    <property type="evidence" value="ECO:0007669"/>
    <property type="project" value="TreeGrafter"/>
</dbReference>
<dbReference type="GO" id="GO:0051082">
    <property type="term" value="F:unfolded protein binding"/>
    <property type="evidence" value="ECO:0007669"/>
    <property type="project" value="InterPro"/>
</dbReference>
<evidence type="ECO:0000313" key="5">
    <source>
        <dbReference type="Proteomes" id="UP001139516"/>
    </source>
</evidence>
<dbReference type="AlphaFoldDB" id="A0A9X1YK83"/>
<dbReference type="Pfam" id="PF00226">
    <property type="entry name" value="DnaJ"/>
    <property type="match status" value="1"/>
</dbReference>
<dbReference type="SUPFAM" id="SSF49493">
    <property type="entry name" value="HSP40/DnaJ peptide-binding domain"/>
    <property type="match status" value="2"/>
</dbReference>
<name>A0A9X1YK83_9PROT</name>
<proteinExistence type="predicted"/>
<dbReference type="InterPro" id="IPR002939">
    <property type="entry name" value="DnaJ_C"/>
</dbReference>
<dbReference type="GO" id="GO:0005737">
    <property type="term" value="C:cytoplasm"/>
    <property type="evidence" value="ECO:0007669"/>
    <property type="project" value="TreeGrafter"/>
</dbReference>
<dbReference type="Proteomes" id="UP001139516">
    <property type="component" value="Unassembled WGS sequence"/>
</dbReference>
<dbReference type="PANTHER" id="PTHR43096:SF52">
    <property type="entry name" value="DNAJ HOMOLOG 1, MITOCHONDRIAL-RELATED"/>
    <property type="match status" value="1"/>
</dbReference>
<dbReference type="PROSITE" id="PS50076">
    <property type="entry name" value="DNAJ_2"/>
    <property type="match status" value="1"/>
</dbReference>
<dbReference type="SUPFAM" id="SSF46565">
    <property type="entry name" value="Chaperone J-domain"/>
    <property type="match status" value="1"/>
</dbReference>
<dbReference type="InterPro" id="IPR036869">
    <property type="entry name" value="J_dom_sf"/>
</dbReference>
<gene>
    <name evidence="4" type="ORF">M0638_24805</name>
</gene>
<reference evidence="4" key="1">
    <citation type="submission" date="2022-04" db="EMBL/GenBank/DDBJ databases">
        <title>Roseomonas acroporae sp. nov., isolated from coral Acropora digitifera.</title>
        <authorList>
            <person name="Sun H."/>
        </authorList>
    </citation>
    <scope>NUCLEOTIDE SEQUENCE</scope>
    <source>
        <strain evidence="4">NAR14</strain>
    </source>
</reference>
<feature type="domain" description="J" evidence="3">
    <location>
        <begin position="5"/>
        <end position="70"/>
    </location>
</feature>
<comment type="caution">
    <text evidence="4">The sequence shown here is derived from an EMBL/GenBank/DDBJ whole genome shotgun (WGS) entry which is preliminary data.</text>
</comment>
<sequence>MAAEDPYQTLGVARDADADTIRKAYRKLAKTLHPDLNPGDKAAEERFKNVTAAYDLLSDAEKRARFDRGEIDASGQEQAPRGYYRDHAEGMSGARYRRAGPRGGMGGGPGAEGFQGGFQGGFEDLSDADLGDIFGDYFRARGGGSSGPRRGQDNLYRLEVDFLDAVRGAKRRLTLPDGRDLDVNIPVGLTDGQVLRLRGQGSPGANGGPAGDAMIEVHIRPHRFFRREGNDIHLDLPVTYAEAVLGAKVSVPTPAGAVNMTVPPRSDTGKRLRLRGRGVPEHGGKPAGDLYVTLQLVLGEVDERLEEFLKGWAPAHETDPRAGMGRDTEGGA</sequence>
<evidence type="ECO:0000259" key="3">
    <source>
        <dbReference type="PROSITE" id="PS50076"/>
    </source>
</evidence>
<feature type="compositionally biased region" description="Gly residues" evidence="2">
    <location>
        <begin position="101"/>
        <end position="119"/>
    </location>
</feature>
<dbReference type="PANTHER" id="PTHR43096">
    <property type="entry name" value="DNAJ HOMOLOG 1, MITOCHONDRIAL-RELATED"/>
    <property type="match status" value="1"/>
</dbReference>
<keyword evidence="1" id="KW-0143">Chaperone</keyword>
<evidence type="ECO:0000256" key="2">
    <source>
        <dbReference type="SAM" id="MobiDB-lite"/>
    </source>
</evidence>
<dbReference type="EMBL" id="JALPRX010000133">
    <property type="protein sequence ID" value="MCK8787591.1"/>
    <property type="molecule type" value="Genomic_DNA"/>
</dbReference>
<feature type="region of interest" description="Disordered" evidence="2">
    <location>
        <begin position="72"/>
        <end position="119"/>
    </location>
</feature>
<dbReference type="CDD" id="cd06257">
    <property type="entry name" value="DnaJ"/>
    <property type="match status" value="1"/>
</dbReference>
<dbReference type="InterPro" id="IPR008971">
    <property type="entry name" value="HSP40/DnaJ_pept-bd"/>
</dbReference>
<keyword evidence="5" id="KW-1185">Reference proteome</keyword>
<dbReference type="InterPro" id="IPR001623">
    <property type="entry name" value="DnaJ_domain"/>
</dbReference>
<accession>A0A9X1YK83</accession>
<dbReference type="Pfam" id="PF01556">
    <property type="entry name" value="DnaJ_C"/>
    <property type="match status" value="1"/>
</dbReference>
<dbReference type="PROSITE" id="PS00636">
    <property type="entry name" value="DNAJ_1"/>
    <property type="match status" value="1"/>
</dbReference>
<dbReference type="PRINTS" id="PR00625">
    <property type="entry name" value="JDOMAIN"/>
</dbReference>
<dbReference type="InterPro" id="IPR018253">
    <property type="entry name" value="DnaJ_domain_CS"/>
</dbReference>
<protein>
    <submittedName>
        <fullName evidence="4">J domain-containing protein</fullName>
    </submittedName>
</protein>
<dbReference type="RefSeq" id="WP_248669640.1">
    <property type="nucleotide sequence ID" value="NZ_JALPRX010000133.1"/>
</dbReference>